<name>A0A1K2I0U5_9HYPH</name>
<protein>
    <submittedName>
        <fullName evidence="1">Uncharacterized protein</fullName>
    </submittedName>
</protein>
<accession>A0A1K2I0U5</accession>
<evidence type="ECO:0000313" key="1">
    <source>
        <dbReference type="EMBL" id="SFZ86013.1"/>
    </source>
</evidence>
<keyword evidence="2" id="KW-1185">Reference proteome</keyword>
<proteinExistence type="predicted"/>
<reference evidence="1 2" key="1">
    <citation type="submission" date="2016-11" db="EMBL/GenBank/DDBJ databases">
        <authorList>
            <person name="Jaros S."/>
            <person name="Januszkiewicz K."/>
            <person name="Wedrychowicz H."/>
        </authorList>
    </citation>
    <scope>NUCLEOTIDE SEQUENCE [LARGE SCALE GENOMIC DNA]</scope>
    <source>
        <strain evidence="1 2">ATCC 23634</strain>
    </source>
</reference>
<organism evidence="1 2">
    <name type="scientific">Devosia enhydra</name>
    <dbReference type="NCBI Taxonomy" id="665118"/>
    <lineage>
        <taxon>Bacteria</taxon>
        <taxon>Pseudomonadati</taxon>
        <taxon>Pseudomonadota</taxon>
        <taxon>Alphaproteobacteria</taxon>
        <taxon>Hyphomicrobiales</taxon>
        <taxon>Devosiaceae</taxon>
        <taxon>Devosia</taxon>
    </lineage>
</organism>
<dbReference type="EMBL" id="FPKU01000003">
    <property type="protein sequence ID" value="SFZ86013.1"/>
    <property type="molecule type" value="Genomic_DNA"/>
</dbReference>
<gene>
    <name evidence="1" type="ORF">SAMN02983003_3185</name>
</gene>
<evidence type="ECO:0000313" key="2">
    <source>
        <dbReference type="Proteomes" id="UP000183447"/>
    </source>
</evidence>
<dbReference type="STRING" id="665118.SAMN02983003_3185"/>
<sequence>MTNLVMGLGLAPAKGGGVAYLPETEALVARFTTPPTPERKVLINTLVGSLIDAGVWAKLDGLWLLAAADAQAGRRNWIQNAYNLTAVNSPAFAADRGYTGNGSSSYLDTGLVPSTFGGLYALNDASFGYWSLTSRAGNSSNPMGSSSGVNSSPFSIINPRFTDDRLYPTVNDTGSGGGGAANTQTSGLLSAQRDSAANVQVYRDGSLLANLSIASVALPSNSFALLARKTGSGAVNVTADQICMGYVGRALGALHSDLKNAVETYLTAVGAV</sequence>
<dbReference type="Proteomes" id="UP000183447">
    <property type="component" value="Unassembled WGS sequence"/>
</dbReference>
<dbReference type="AlphaFoldDB" id="A0A1K2I0U5"/>